<organism evidence="2 3">
    <name type="scientific">Drosophila ananassae</name>
    <name type="common">Fruit fly</name>
    <dbReference type="NCBI Taxonomy" id="7217"/>
    <lineage>
        <taxon>Eukaryota</taxon>
        <taxon>Metazoa</taxon>
        <taxon>Ecdysozoa</taxon>
        <taxon>Arthropoda</taxon>
        <taxon>Hexapoda</taxon>
        <taxon>Insecta</taxon>
        <taxon>Pterygota</taxon>
        <taxon>Neoptera</taxon>
        <taxon>Endopterygota</taxon>
        <taxon>Diptera</taxon>
        <taxon>Brachycera</taxon>
        <taxon>Muscomorpha</taxon>
        <taxon>Ephydroidea</taxon>
        <taxon>Drosophilidae</taxon>
        <taxon>Drosophila</taxon>
        <taxon>Sophophora</taxon>
    </lineage>
</organism>
<evidence type="ECO:0000313" key="2">
    <source>
        <dbReference type="EMBL" id="EDV38593.1"/>
    </source>
</evidence>
<dbReference type="AlphaFoldDB" id="B3MXX8"/>
<dbReference type="EMBL" id="CH902630">
    <property type="protein sequence ID" value="EDV38593.1"/>
    <property type="molecule type" value="Genomic_DNA"/>
</dbReference>
<proteinExistence type="predicted"/>
<feature type="compositionally biased region" description="Low complexity" evidence="1">
    <location>
        <begin position="8"/>
        <end position="17"/>
    </location>
</feature>
<dbReference type="KEGG" id="dan:6502294"/>
<name>B3MXX8_DROAN</name>
<reference evidence="2 3" key="1">
    <citation type="journal article" date="2007" name="Nature">
        <title>Evolution of genes and genomes on the Drosophila phylogeny.</title>
        <authorList>
            <consortium name="Drosophila 12 Genomes Consortium"/>
            <person name="Clark A.G."/>
            <person name="Eisen M.B."/>
            <person name="Smith D.R."/>
            <person name="Bergman C.M."/>
            <person name="Oliver B."/>
            <person name="Markow T.A."/>
            <person name="Kaufman T.C."/>
            <person name="Kellis M."/>
            <person name="Gelbart W."/>
            <person name="Iyer V.N."/>
            <person name="Pollard D.A."/>
            <person name="Sackton T.B."/>
            <person name="Larracuente A.M."/>
            <person name="Singh N.D."/>
            <person name="Abad J.P."/>
            <person name="Abt D.N."/>
            <person name="Adryan B."/>
            <person name="Aguade M."/>
            <person name="Akashi H."/>
            <person name="Anderson W.W."/>
            <person name="Aquadro C.F."/>
            <person name="Ardell D.H."/>
            <person name="Arguello R."/>
            <person name="Artieri C.G."/>
            <person name="Barbash D.A."/>
            <person name="Barker D."/>
            <person name="Barsanti P."/>
            <person name="Batterham P."/>
            <person name="Batzoglou S."/>
            <person name="Begun D."/>
            <person name="Bhutkar A."/>
            <person name="Blanco E."/>
            <person name="Bosak S.A."/>
            <person name="Bradley R.K."/>
            <person name="Brand A.D."/>
            <person name="Brent M.R."/>
            <person name="Brooks A.N."/>
            <person name="Brown R.H."/>
            <person name="Butlin R.K."/>
            <person name="Caggese C."/>
            <person name="Calvi B.R."/>
            <person name="Bernardo de Carvalho A."/>
            <person name="Caspi A."/>
            <person name="Castrezana S."/>
            <person name="Celniker S.E."/>
            <person name="Chang J.L."/>
            <person name="Chapple C."/>
            <person name="Chatterji S."/>
            <person name="Chinwalla A."/>
            <person name="Civetta A."/>
            <person name="Clifton S.W."/>
            <person name="Comeron J.M."/>
            <person name="Costello J.C."/>
            <person name="Coyne J.A."/>
            <person name="Daub J."/>
            <person name="David R.G."/>
            <person name="Delcher A.L."/>
            <person name="Delehaunty K."/>
            <person name="Do C.B."/>
            <person name="Ebling H."/>
            <person name="Edwards K."/>
            <person name="Eickbush T."/>
            <person name="Evans J.D."/>
            <person name="Filipski A."/>
            <person name="Findeiss S."/>
            <person name="Freyhult E."/>
            <person name="Fulton L."/>
            <person name="Fulton R."/>
            <person name="Garcia A.C."/>
            <person name="Gardiner A."/>
            <person name="Garfield D.A."/>
            <person name="Garvin B.E."/>
            <person name="Gibson G."/>
            <person name="Gilbert D."/>
            <person name="Gnerre S."/>
            <person name="Godfrey J."/>
            <person name="Good R."/>
            <person name="Gotea V."/>
            <person name="Gravely B."/>
            <person name="Greenberg A.J."/>
            <person name="Griffiths-Jones S."/>
            <person name="Gross S."/>
            <person name="Guigo R."/>
            <person name="Gustafson E.A."/>
            <person name="Haerty W."/>
            <person name="Hahn M.W."/>
            <person name="Halligan D.L."/>
            <person name="Halpern A.L."/>
            <person name="Halter G.M."/>
            <person name="Han M.V."/>
            <person name="Heger A."/>
            <person name="Hillier L."/>
            <person name="Hinrichs A.S."/>
            <person name="Holmes I."/>
            <person name="Hoskins R.A."/>
            <person name="Hubisz M.J."/>
            <person name="Hultmark D."/>
            <person name="Huntley M.A."/>
            <person name="Jaffe D.B."/>
            <person name="Jagadeeshan S."/>
            <person name="Jeck W.R."/>
            <person name="Johnson J."/>
            <person name="Jones C.D."/>
            <person name="Jordan W.C."/>
            <person name="Karpen G.H."/>
            <person name="Kataoka E."/>
            <person name="Keightley P.D."/>
            <person name="Kheradpour P."/>
            <person name="Kirkness E.F."/>
            <person name="Koerich L.B."/>
            <person name="Kristiansen K."/>
            <person name="Kudrna D."/>
            <person name="Kulathinal R.J."/>
            <person name="Kumar S."/>
            <person name="Kwok R."/>
            <person name="Lander E."/>
            <person name="Langley C.H."/>
            <person name="Lapoint R."/>
            <person name="Lazzaro B.P."/>
            <person name="Lee S.J."/>
            <person name="Levesque L."/>
            <person name="Li R."/>
            <person name="Lin C.F."/>
            <person name="Lin M.F."/>
            <person name="Lindblad-Toh K."/>
            <person name="Llopart A."/>
            <person name="Long M."/>
            <person name="Low L."/>
            <person name="Lozovsky E."/>
            <person name="Lu J."/>
            <person name="Luo M."/>
            <person name="Machado C.A."/>
            <person name="Makalowski W."/>
            <person name="Marzo M."/>
            <person name="Matsuda M."/>
            <person name="Matzkin L."/>
            <person name="McAllister B."/>
            <person name="McBride C.S."/>
            <person name="McKernan B."/>
            <person name="McKernan K."/>
            <person name="Mendez-Lago M."/>
            <person name="Minx P."/>
            <person name="Mollenhauer M.U."/>
            <person name="Montooth K."/>
            <person name="Mount S.M."/>
            <person name="Mu X."/>
            <person name="Myers E."/>
            <person name="Negre B."/>
            <person name="Newfeld S."/>
            <person name="Nielsen R."/>
            <person name="Noor M.A."/>
            <person name="O'Grady P."/>
            <person name="Pachter L."/>
            <person name="Papaceit M."/>
            <person name="Parisi M.J."/>
            <person name="Parisi M."/>
            <person name="Parts L."/>
            <person name="Pedersen J.S."/>
            <person name="Pesole G."/>
            <person name="Phillippy A.M."/>
            <person name="Ponting C.P."/>
            <person name="Pop M."/>
            <person name="Porcelli D."/>
            <person name="Powell J.R."/>
            <person name="Prohaska S."/>
            <person name="Pruitt K."/>
            <person name="Puig M."/>
            <person name="Quesneville H."/>
            <person name="Ram K.R."/>
            <person name="Rand D."/>
            <person name="Rasmussen M.D."/>
            <person name="Reed L.K."/>
            <person name="Reenan R."/>
            <person name="Reily A."/>
            <person name="Remington K.A."/>
            <person name="Rieger T.T."/>
            <person name="Ritchie M.G."/>
            <person name="Robin C."/>
            <person name="Rogers Y.H."/>
            <person name="Rohde C."/>
            <person name="Rozas J."/>
            <person name="Rubenfield M.J."/>
            <person name="Ruiz A."/>
            <person name="Russo S."/>
            <person name="Salzberg S.L."/>
            <person name="Sanchez-Gracia A."/>
            <person name="Saranga D.J."/>
            <person name="Sato H."/>
            <person name="Schaeffer S.W."/>
            <person name="Schatz M.C."/>
            <person name="Schlenke T."/>
            <person name="Schwartz R."/>
            <person name="Segarra C."/>
            <person name="Singh R.S."/>
            <person name="Sirot L."/>
            <person name="Sirota M."/>
            <person name="Sisneros N.B."/>
            <person name="Smith C.D."/>
            <person name="Smith T.F."/>
            <person name="Spieth J."/>
            <person name="Stage D.E."/>
            <person name="Stark A."/>
            <person name="Stephan W."/>
            <person name="Strausberg R.L."/>
            <person name="Strempel S."/>
            <person name="Sturgill D."/>
            <person name="Sutton G."/>
            <person name="Sutton G.G."/>
            <person name="Tao W."/>
            <person name="Teichmann S."/>
            <person name="Tobari Y.N."/>
            <person name="Tomimura Y."/>
            <person name="Tsolas J.M."/>
            <person name="Valente V.L."/>
            <person name="Venter E."/>
            <person name="Venter J.C."/>
            <person name="Vicario S."/>
            <person name="Vieira F.G."/>
            <person name="Vilella A.J."/>
            <person name="Villasante A."/>
            <person name="Walenz B."/>
            <person name="Wang J."/>
            <person name="Wasserman M."/>
            <person name="Watts T."/>
            <person name="Wilson D."/>
            <person name="Wilson R.K."/>
            <person name="Wing R.A."/>
            <person name="Wolfner M.F."/>
            <person name="Wong A."/>
            <person name="Wong G.K."/>
            <person name="Wu C.I."/>
            <person name="Wu G."/>
            <person name="Yamamoto D."/>
            <person name="Yang H.P."/>
            <person name="Yang S.P."/>
            <person name="Yorke J.A."/>
            <person name="Yoshida K."/>
            <person name="Zdobnov E."/>
            <person name="Zhang P."/>
            <person name="Zhang Y."/>
            <person name="Zimin A.V."/>
            <person name="Baldwin J."/>
            <person name="Abdouelleil A."/>
            <person name="Abdulkadir J."/>
            <person name="Abebe A."/>
            <person name="Abera B."/>
            <person name="Abreu J."/>
            <person name="Acer S.C."/>
            <person name="Aftuck L."/>
            <person name="Alexander A."/>
            <person name="An P."/>
            <person name="Anderson E."/>
            <person name="Anderson S."/>
            <person name="Arachi H."/>
            <person name="Azer M."/>
            <person name="Bachantsang P."/>
            <person name="Barry A."/>
            <person name="Bayul T."/>
            <person name="Berlin A."/>
            <person name="Bessette D."/>
            <person name="Bloom T."/>
            <person name="Blye J."/>
            <person name="Boguslavskiy L."/>
            <person name="Bonnet C."/>
            <person name="Boukhgalter B."/>
            <person name="Bourzgui I."/>
            <person name="Brown A."/>
            <person name="Cahill P."/>
            <person name="Channer S."/>
            <person name="Cheshatsang Y."/>
            <person name="Chuda L."/>
            <person name="Citroen M."/>
            <person name="Collymore A."/>
            <person name="Cooke P."/>
            <person name="Costello M."/>
            <person name="D'Aco K."/>
            <person name="Daza R."/>
            <person name="De Haan G."/>
            <person name="DeGray S."/>
            <person name="DeMaso C."/>
            <person name="Dhargay N."/>
            <person name="Dooley K."/>
            <person name="Dooley E."/>
            <person name="Doricent M."/>
            <person name="Dorje P."/>
            <person name="Dorjee K."/>
            <person name="Dupes A."/>
            <person name="Elong R."/>
            <person name="Falk J."/>
            <person name="Farina A."/>
            <person name="Faro S."/>
            <person name="Ferguson D."/>
            <person name="Fisher S."/>
            <person name="Foley C.D."/>
            <person name="Franke A."/>
            <person name="Friedrich D."/>
            <person name="Gadbois L."/>
            <person name="Gearin G."/>
            <person name="Gearin C.R."/>
            <person name="Giannoukos G."/>
            <person name="Goode T."/>
            <person name="Graham J."/>
            <person name="Grandbois E."/>
            <person name="Grewal S."/>
            <person name="Gyaltsen K."/>
            <person name="Hafez N."/>
            <person name="Hagos B."/>
            <person name="Hall J."/>
            <person name="Henson C."/>
            <person name="Hollinger A."/>
            <person name="Honan T."/>
            <person name="Huard M.D."/>
            <person name="Hughes L."/>
            <person name="Hurhula B."/>
            <person name="Husby M.E."/>
            <person name="Kamat A."/>
            <person name="Kanga B."/>
            <person name="Kashin S."/>
            <person name="Khazanovich D."/>
            <person name="Kisner P."/>
            <person name="Lance K."/>
            <person name="Lara M."/>
            <person name="Lee W."/>
            <person name="Lennon N."/>
            <person name="Letendre F."/>
            <person name="LeVine R."/>
            <person name="Lipovsky A."/>
            <person name="Liu X."/>
            <person name="Liu J."/>
            <person name="Liu S."/>
            <person name="Lokyitsang T."/>
            <person name="Lokyitsang Y."/>
            <person name="Lubonja R."/>
            <person name="Lui A."/>
            <person name="MacDonald P."/>
            <person name="Magnisalis V."/>
            <person name="Maru K."/>
            <person name="Matthews C."/>
            <person name="McCusker W."/>
            <person name="McDonough S."/>
            <person name="Mehta T."/>
            <person name="Meldrim J."/>
            <person name="Meneus L."/>
            <person name="Mihai O."/>
            <person name="Mihalev A."/>
            <person name="Mihova T."/>
            <person name="Mittelman R."/>
            <person name="Mlenga V."/>
            <person name="Montmayeur A."/>
            <person name="Mulrain L."/>
            <person name="Navidi A."/>
            <person name="Naylor J."/>
            <person name="Negash T."/>
            <person name="Nguyen T."/>
            <person name="Nguyen N."/>
            <person name="Nicol R."/>
            <person name="Norbu C."/>
            <person name="Norbu N."/>
            <person name="Novod N."/>
            <person name="O'Neill B."/>
            <person name="Osman S."/>
            <person name="Markiewicz E."/>
            <person name="Oyono O.L."/>
            <person name="Patti C."/>
            <person name="Phunkhang P."/>
            <person name="Pierre F."/>
            <person name="Priest M."/>
            <person name="Raghuraman S."/>
            <person name="Rege F."/>
            <person name="Reyes R."/>
            <person name="Rise C."/>
            <person name="Rogov P."/>
            <person name="Ross K."/>
            <person name="Ryan E."/>
            <person name="Settipalli S."/>
            <person name="Shea T."/>
            <person name="Sherpa N."/>
            <person name="Shi L."/>
            <person name="Shih D."/>
            <person name="Sparrow T."/>
            <person name="Spaulding J."/>
            <person name="Stalker J."/>
            <person name="Stange-Thomann N."/>
            <person name="Stavropoulos S."/>
            <person name="Stone C."/>
            <person name="Strader C."/>
            <person name="Tesfaye S."/>
            <person name="Thomson T."/>
            <person name="Thoulutsang Y."/>
            <person name="Thoulutsang D."/>
            <person name="Topham K."/>
            <person name="Topping I."/>
            <person name="Tsamla T."/>
            <person name="Vassiliev H."/>
            <person name="Vo A."/>
            <person name="Wangchuk T."/>
            <person name="Wangdi T."/>
            <person name="Weiand M."/>
            <person name="Wilkinson J."/>
            <person name="Wilson A."/>
            <person name="Yadav S."/>
            <person name="Young G."/>
            <person name="Yu Q."/>
            <person name="Zembek L."/>
            <person name="Zhong D."/>
            <person name="Zimmer A."/>
            <person name="Zwirko Z."/>
            <person name="Jaffe D.B."/>
            <person name="Alvarez P."/>
            <person name="Brockman W."/>
            <person name="Butler J."/>
            <person name="Chin C."/>
            <person name="Gnerre S."/>
            <person name="Grabherr M."/>
            <person name="Kleber M."/>
            <person name="Mauceli E."/>
            <person name="MacCallum I."/>
        </authorList>
    </citation>
    <scope>NUCLEOTIDE SEQUENCE [LARGE SCALE GENOMIC DNA]</scope>
    <source>
        <strain evidence="3">Tucson 14024-0371.13</strain>
    </source>
</reference>
<dbReference type="HOGENOM" id="CLU_1653929_0_0_1"/>
<feature type="region of interest" description="Disordered" evidence="1">
    <location>
        <begin position="1"/>
        <end position="25"/>
    </location>
</feature>
<evidence type="ECO:0000256" key="1">
    <source>
        <dbReference type="SAM" id="MobiDB-lite"/>
    </source>
</evidence>
<accession>B3MXX8</accession>
<gene>
    <name evidence="2" type="primary">Dana\GF19537</name>
    <name evidence="2" type="synonym">dana_GLEANR_21580</name>
    <name evidence="2" type="ORF">GF19537</name>
</gene>
<keyword evidence="3" id="KW-1185">Reference proteome</keyword>
<evidence type="ECO:0000313" key="3">
    <source>
        <dbReference type="Proteomes" id="UP000007801"/>
    </source>
</evidence>
<dbReference type="InParanoid" id="B3MXX8"/>
<sequence length="160" mass="17683">MDPNQNRSPNSNSNEENPPVPVPVPVPVPTHASYFQGIEGLFADMGLIADPDTWEVLRDMAYGMDPTSLPDDFYLESLDNSFCFYIMGLSVDLYPVAPCPPPTTPVAQTQRSGSTRPIPLPHLGEEEGVAMMAMSDTDEDFVEIDISFDVLHYPDDNDME</sequence>
<dbReference type="GeneID" id="6502294"/>
<protein>
    <submittedName>
        <fullName evidence="2">Uncharacterized protein</fullName>
    </submittedName>
</protein>
<dbReference type="Proteomes" id="UP000007801">
    <property type="component" value="Unassembled WGS sequence"/>
</dbReference>